<keyword evidence="2" id="KW-1185">Reference proteome</keyword>
<accession>A0ACC2SFS6</accession>
<name>A0ACC2SFS6_9FUNG</name>
<gene>
    <name evidence="1" type="primary">RTC2_3</name>
    <name evidence="1" type="ORF">DSO57_1022873</name>
</gene>
<dbReference type="EMBL" id="QTSX02005087">
    <property type="protein sequence ID" value="KAJ9061195.1"/>
    <property type="molecule type" value="Genomic_DNA"/>
</dbReference>
<evidence type="ECO:0000313" key="2">
    <source>
        <dbReference type="Proteomes" id="UP001165960"/>
    </source>
</evidence>
<proteinExistence type="predicted"/>
<organism evidence="1 2">
    <name type="scientific">Entomophthora muscae</name>
    <dbReference type="NCBI Taxonomy" id="34485"/>
    <lineage>
        <taxon>Eukaryota</taxon>
        <taxon>Fungi</taxon>
        <taxon>Fungi incertae sedis</taxon>
        <taxon>Zoopagomycota</taxon>
        <taxon>Entomophthoromycotina</taxon>
        <taxon>Entomophthoromycetes</taxon>
        <taxon>Entomophthorales</taxon>
        <taxon>Entomophthoraceae</taxon>
        <taxon>Entomophthora</taxon>
    </lineage>
</organism>
<dbReference type="Proteomes" id="UP001165960">
    <property type="component" value="Unassembled WGS sequence"/>
</dbReference>
<protein>
    <submittedName>
        <fullName evidence="1">Vacuolar membrane transporter for cationic amino acids</fullName>
    </submittedName>
</protein>
<reference evidence="1" key="1">
    <citation type="submission" date="2022-04" db="EMBL/GenBank/DDBJ databases">
        <title>Genome of the entomopathogenic fungus Entomophthora muscae.</title>
        <authorList>
            <person name="Elya C."/>
            <person name="Lovett B.R."/>
            <person name="Lee E."/>
            <person name="Macias A.M."/>
            <person name="Hajek A.E."/>
            <person name="De Bivort B.L."/>
            <person name="Kasson M.T."/>
            <person name="De Fine Licht H.H."/>
            <person name="Stajich J.E."/>
        </authorList>
    </citation>
    <scope>NUCLEOTIDE SEQUENCE</scope>
    <source>
        <strain evidence="1">Berkeley</strain>
    </source>
</reference>
<sequence>MASLYSVYSHVSNISDQILLNKASSIVYSTPVNVFISQVLGYLSIFCWICVSIPQLYENWKQKSSESVSLAFVLLWAVGDIFNFAGSLIQGLVLTAILLAGYYLLSDLLLVTQVFYYKVFYTQAIDEGSADTESTLLYKPQQNTIYGSDSSYLNDSSPSQDNTSIICSIWIAFKACFISLLFIIPLCIYLSNMTPSPQLHRPQVPNRKAFGGERFWGGPRLSYSVLLKSLKFG</sequence>
<comment type="caution">
    <text evidence="1">The sequence shown here is derived from an EMBL/GenBank/DDBJ whole genome shotgun (WGS) entry which is preliminary data.</text>
</comment>
<evidence type="ECO:0000313" key="1">
    <source>
        <dbReference type="EMBL" id="KAJ9061195.1"/>
    </source>
</evidence>